<feature type="compositionally biased region" description="Basic and acidic residues" evidence="1">
    <location>
        <begin position="149"/>
        <end position="168"/>
    </location>
</feature>
<dbReference type="AlphaFoldDB" id="A0A164PG93"/>
<evidence type="ECO:0000256" key="1">
    <source>
        <dbReference type="SAM" id="MobiDB-lite"/>
    </source>
</evidence>
<feature type="region of interest" description="Disordered" evidence="1">
    <location>
        <begin position="148"/>
        <end position="168"/>
    </location>
</feature>
<reference evidence="2 3" key="1">
    <citation type="submission" date="2016-03" db="EMBL/GenBank/DDBJ databases">
        <title>EvidentialGene: Evidence-directed Construction of Genes on Genomes.</title>
        <authorList>
            <person name="Gilbert D.G."/>
            <person name="Choi J.-H."/>
            <person name="Mockaitis K."/>
            <person name="Colbourne J."/>
            <person name="Pfrender M."/>
        </authorList>
    </citation>
    <scope>NUCLEOTIDE SEQUENCE [LARGE SCALE GENOMIC DNA]</scope>
    <source>
        <strain evidence="2 3">Xinb3</strain>
        <tissue evidence="2">Complete organism</tissue>
    </source>
</reference>
<dbReference type="STRING" id="35525.A0A164PG93"/>
<evidence type="ECO:0000313" key="3">
    <source>
        <dbReference type="Proteomes" id="UP000076858"/>
    </source>
</evidence>
<gene>
    <name evidence="2" type="ORF">APZ42_029617</name>
</gene>
<dbReference type="Proteomes" id="UP000076858">
    <property type="component" value="Unassembled WGS sequence"/>
</dbReference>
<dbReference type="OrthoDB" id="8195004at2759"/>
<proteinExistence type="predicted"/>
<sequence length="168" mass="20440">MRRTHKYCTIWVKIVALRESQKRRFCIRFSQASKDFWYVLYMHRPNVKKIDICQSSVVLLQDETPDVRVKMQIIYEYMGSHWFQIVTPDRFSVNGQPRRTTNEVESFHRWFNRRCGIYHQSFWTFIEYLQKVEAGAVKDYNLAGSGRQIRREHSRKQTEKDARMRTFC</sequence>
<evidence type="ECO:0000313" key="2">
    <source>
        <dbReference type="EMBL" id="KZS06805.1"/>
    </source>
</evidence>
<name>A0A164PG93_9CRUS</name>
<comment type="caution">
    <text evidence="2">The sequence shown here is derived from an EMBL/GenBank/DDBJ whole genome shotgun (WGS) entry which is preliminary data.</text>
</comment>
<dbReference type="PANTHER" id="PTHR47160">
    <property type="entry name" value="PUTATIVE-RELATED"/>
    <property type="match status" value="1"/>
</dbReference>
<dbReference type="EMBL" id="LRGB01002589">
    <property type="protein sequence ID" value="KZS06805.1"/>
    <property type="molecule type" value="Genomic_DNA"/>
</dbReference>
<protein>
    <submittedName>
        <fullName evidence="2">Uncharacterized protein</fullName>
    </submittedName>
</protein>
<keyword evidence="3" id="KW-1185">Reference proteome</keyword>
<dbReference type="PANTHER" id="PTHR47160:SF10">
    <property type="entry name" value="MULE TRANSPOSASE DOMAIN-CONTAINING PROTEIN"/>
    <property type="match status" value="1"/>
</dbReference>
<accession>A0A164PG93</accession>
<organism evidence="2 3">
    <name type="scientific">Daphnia magna</name>
    <dbReference type="NCBI Taxonomy" id="35525"/>
    <lineage>
        <taxon>Eukaryota</taxon>
        <taxon>Metazoa</taxon>
        <taxon>Ecdysozoa</taxon>
        <taxon>Arthropoda</taxon>
        <taxon>Crustacea</taxon>
        <taxon>Branchiopoda</taxon>
        <taxon>Diplostraca</taxon>
        <taxon>Cladocera</taxon>
        <taxon>Anomopoda</taxon>
        <taxon>Daphniidae</taxon>
        <taxon>Daphnia</taxon>
    </lineage>
</organism>